<keyword evidence="1" id="KW-1003">Cell membrane</keyword>
<feature type="transmembrane region" description="Helical" evidence="2">
    <location>
        <begin position="327"/>
        <end position="349"/>
    </location>
</feature>
<sequence length="694" mass="74243">MDKISIEQMQELEEQYDSELQTRKLPRKLEQVCGVLLALFALYHFITAGFGLPADYWHMGIHLSGVLSMIFIYYAGFKCLERKNADQSSRVPLYDFVLAGLSVVASLYIGFTWMGLDLSFVGLVLDEQALRQGNPALLDIIFGSLLVFLVLEATRRTLGPVLPLIIILFACYALFGQYLPFDILRHPGVSWNQFINNIYFPAEGIFGITLWVVSTVVFHFVLFGVIAQRMGLGQFFIDIATIVAGRYSGGPAKVSVVSSAFFGTISGSAVANTVSTGSLTIPNMKKLGYPGHFAGGVEAASSAGGQITPPIMGAAAFIMAENLQMSYGSIVLAAMTPAIMHYIGVLTIVHFKAKKLGLKGCAKEDIPHLLAVLKDGWPTMLPLVVLIGVLFSGFTPYMAAFSGIAASLAVGVLNPRNRIGFGDIFDAFKIGAKYALAVGAACSAVGIVVGVITTTGVAFRLGFLVTSGAQDIGESLMAMTTWLPFELFSLDQATLFVSLVLIALSCILMGAGLPTAALYIMLSAVAQPALSNLGVPALAAHLFVLYYGVLSEITPPVCTSAYAAAGIANANPFRTGISAFQLGNAKIMMPFVFVYSPAMLIVLEDYFTWSEYLLTTFSCMAGIFVFGIAITGYALRNLPLLPRLLTFAAAIALITPGLQSDLYGLALLLPVLAQQLLARRQDETLAPAARCANS</sequence>
<protein>
    <submittedName>
        <fullName evidence="4">C4-dicarboxylate ABC transporter permease</fullName>
    </submittedName>
</protein>
<dbReference type="AlphaFoldDB" id="A0A1A9EUJ0"/>
<reference evidence="5" key="1">
    <citation type="submission" date="2016-05" db="EMBL/GenBank/DDBJ databases">
        <authorList>
            <person name="Baek K."/>
            <person name="Yang S.-J."/>
        </authorList>
    </citation>
    <scope>NUCLEOTIDE SEQUENCE [LARGE SCALE GENOMIC DNA]</scope>
    <source>
        <strain evidence="5">ST58-10</strain>
    </source>
</reference>
<dbReference type="InterPro" id="IPR011853">
    <property type="entry name" value="TRAP_DctM-Dct_fused"/>
</dbReference>
<keyword evidence="1" id="KW-0997">Cell inner membrane</keyword>
<dbReference type="Proteomes" id="UP000078070">
    <property type="component" value="Chromosome"/>
</dbReference>
<dbReference type="PANTHER" id="PTHR43849">
    <property type="entry name" value="BLL3936 PROTEIN"/>
    <property type="match status" value="1"/>
</dbReference>
<feature type="transmembrane region" description="Helical" evidence="2">
    <location>
        <begin position="380"/>
        <end position="413"/>
    </location>
</feature>
<dbReference type="NCBIfam" id="TIGR02123">
    <property type="entry name" value="TRAP_fused"/>
    <property type="match status" value="1"/>
</dbReference>
<dbReference type="InterPro" id="IPR010656">
    <property type="entry name" value="DctM"/>
</dbReference>
<keyword evidence="1" id="KW-0813">Transport</keyword>
<comment type="subcellular location">
    <subcellularLocation>
        <location evidence="1">Cell inner membrane</location>
        <topology evidence="1">Multi-pass membrane protein</topology>
    </subcellularLocation>
</comment>
<feature type="transmembrane region" description="Helical" evidence="2">
    <location>
        <begin position="612"/>
        <end position="635"/>
    </location>
</feature>
<proteinExistence type="predicted"/>
<feature type="transmembrane region" description="Helical" evidence="2">
    <location>
        <begin position="434"/>
        <end position="459"/>
    </location>
</feature>
<dbReference type="PANTHER" id="PTHR43849:SF2">
    <property type="entry name" value="BLL3936 PROTEIN"/>
    <property type="match status" value="1"/>
</dbReference>
<dbReference type="STRING" id="1821621.A8C75_01745"/>
<evidence type="ECO:0000256" key="2">
    <source>
        <dbReference type="SAM" id="Phobius"/>
    </source>
</evidence>
<comment type="function">
    <text evidence="1">Part of the tripartite ATP-independent periplasmic (TRAP) transport system.</text>
</comment>
<evidence type="ECO:0000259" key="3">
    <source>
        <dbReference type="Pfam" id="PF06808"/>
    </source>
</evidence>
<keyword evidence="2" id="KW-0812">Transmembrane</keyword>
<feature type="transmembrane region" description="Helical" evidence="2">
    <location>
        <begin position="529"/>
        <end position="549"/>
    </location>
</feature>
<feature type="domain" description="TRAP C4-dicarboxylate transport system permease DctM subunit" evidence="3">
    <location>
        <begin position="145"/>
        <end position="602"/>
    </location>
</feature>
<dbReference type="KEGG" id="mars:A8C75_01745"/>
<feature type="transmembrane region" description="Helical" evidence="2">
    <location>
        <begin position="136"/>
        <end position="154"/>
    </location>
</feature>
<keyword evidence="5" id="KW-1185">Reference proteome</keyword>
<keyword evidence="2" id="KW-0472">Membrane</keyword>
<dbReference type="GO" id="GO:0022857">
    <property type="term" value="F:transmembrane transporter activity"/>
    <property type="evidence" value="ECO:0007669"/>
    <property type="project" value="UniProtKB-UniRule"/>
</dbReference>
<dbReference type="RefSeq" id="WP_067377242.1">
    <property type="nucleotide sequence ID" value="NZ_CP015839.1"/>
</dbReference>
<dbReference type="Pfam" id="PF06808">
    <property type="entry name" value="DctM"/>
    <property type="match status" value="1"/>
</dbReference>
<accession>A0A1A9EUJ0</accession>
<feature type="transmembrane region" description="Helical" evidence="2">
    <location>
        <begin position="96"/>
        <end position="116"/>
    </location>
</feature>
<feature type="transmembrane region" description="Helical" evidence="2">
    <location>
        <begin position="495"/>
        <end position="522"/>
    </location>
</feature>
<feature type="transmembrane region" description="Helical" evidence="2">
    <location>
        <begin position="199"/>
        <end position="226"/>
    </location>
</feature>
<evidence type="ECO:0000313" key="5">
    <source>
        <dbReference type="Proteomes" id="UP000078070"/>
    </source>
</evidence>
<feature type="transmembrane region" description="Helical" evidence="2">
    <location>
        <begin position="587"/>
        <end position="603"/>
    </location>
</feature>
<dbReference type="EMBL" id="CP015839">
    <property type="protein sequence ID" value="ANG61311.1"/>
    <property type="molecule type" value="Genomic_DNA"/>
</dbReference>
<feature type="transmembrane region" description="Helical" evidence="2">
    <location>
        <begin position="161"/>
        <end position="179"/>
    </location>
</feature>
<reference evidence="4 5" key="2">
    <citation type="journal article" date="2018" name="Int. J. Syst. Evol. Microbiol.">
        <title>Marinobacterium aestuarii sp. nov., a benzene-degrading marine bacterium isolated from estuary sediment.</title>
        <authorList>
            <person name="Bae S.S."/>
            <person name="Jung J."/>
            <person name="Chung D."/>
            <person name="Baek K."/>
        </authorList>
    </citation>
    <scope>NUCLEOTIDE SEQUENCE [LARGE SCALE GENOMIC DNA]</scope>
    <source>
        <strain evidence="4 5">ST58-10</strain>
    </source>
</reference>
<name>A0A1A9EUJ0_9GAMM</name>
<feature type="transmembrane region" description="Helical" evidence="2">
    <location>
        <begin position="647"/>
        <end position="672"/>
    </location>
</feature>
<evidence type="ECO:0000313" key="4">
    <source>
        <dbReference type="EMBL" id="ANG61311.1"/>
    </source>
</evidence>
<keyword evidence="2" id="KW-1133">Transmembrane helix</keyword>
<feature type="transmembrane region" description="Helical" evidence="2">
    <location>
        <begin position="32"/>
        <end position="50"/>
    </location>
</feature>
<feature type="transmembrane region" description="Helical" evidence="2">
    <location>
        <begin position="56"/>
        <end position="75"/>
    </location>
</feature>
<evidence type="ECO:0000256" key="1">
    <source>
        <dbReference type="RuleBase" id="RU369079"/>
    </source>
</evidence>
<gene>
    <name evidence="4" type="ORF">A8C75_01745</name>
</gene>
<organism evidence="4 5">
    <name type="scientific">Marinobacterium aestuarii</name>
    <dbReference type="NCBI Taxonomy" id="1821621"/>
    <lineage>
        <taxon>Bacteria</taxon>
        <taxon>Pseudomonadati</taxon>
        <taxon>Pseudomonadota</taxon>
        <taxon>Gammaproteobacteria</taxon>
        <taxon>Oceanospirillales</taxon>
        <taxon>Oceanospirillaceae</taxon>
        <taxon>Marinobacterium</taxon>
    </lineage>
</organism>
<dbReference type="GO" id="GO:0005886">
    <property type="term" value="C:plasma membrane"/>
    <property type="evidence" value="ECO:0007669"/>
    <property type="project" value="UniProtKB-SubCell"/>
</dbReference>